<keyword evidence="7" id="KW-1185">Reference proteome</keyword>
<dbReference type="PANTHER" id="PTHR31685">
    <property type="entry name" value="INTEGRAL MEMBRANE PROTEIN (AFU_ORTHOLOGUE AFUA_6G12730)-RELATED"/>
    <property type="match status" value="1"/>
</dbReference>
<accession>A0A0D6EHT8</accession>
<sequence>MRASVPVVALLASAAAALPNLGAGQSASTSLSKRREVTPYVVNHLVRRHGDDEDDEDEGHVMSSAMTSSEHDDHSASSESASAQATADSATSHSHSSGTEHEHGLAHGPPLLVINETEILLHHAPDPPSYYDFDQGEDGKPAIFLKAGRSHLSILPQTGFLATSILGLVFGQIYNGLTPPMYERSSHTSWGWITMVLAIALNIVDVARFILRFTRWGDKLDAKFAGLSLSEQLEKDEEEVFKLEDESEEQEALVSSPTETEVSPERRWGPLSHARFSESDVPARGHSTFSDSDTVFDSAGPDGTTRGPSKPKSTRARVRSYASAFLDFMMRMLILLAWVQVCNGIAVWTGTCRDRYLNGCLAHVIKGSIFLWYGLLTFARYCGGMSSLGWAWNRHPTRHDSIWTAEFVESLVIFVYGSTNTWMERMGKTGAYSIKDVQHISIAIMFWAAGALGMLLESRTIRSWLSTPAVQASGQEAERVAPPSSASFSFNPFPALVIGITGVAMSAHHQVYQFQVEVHALWGYLLAGFSVFRFLTYFFLYLRPPASILPSRPPTEALASLCLACGGVVFILSTEQVTFAAMRHNADDNMAFLNITFAAVCTWFFWIACLFGVKGWALKRNAPPTSSSLRASQAKSASLA</sequence>
<feature type="region of interest" description="Disordered" evidence="1">
    <location>
        <begin position="47"/>
        <end position="107"/>
    </location>
</feature>
<feature type="transmembrane region" description="Helical" evidence="2">
    <location>
        <begin position="592"/>
        <end position="613"/>
    </location>
</feature>
<keyword evidence="2" id="KW-0812">Transmembrane</keyword>
<feature type="signal peptide" evidence="3">
    <location>
        <begin position="1"/>
        <end position="17"/>
    </location>
</feature>
<dbReference type="InterPro" id="IPR018827">
    <property type="entry name" value="YTP1_C"/>
</dbReference>
<feature type="transmembrane region" description="Helical" evidence="2">
    <location>
        <begin position="439"/>
        <end position="456"/>
    </location>
</feature>
<dbReference type="AlphaFoldDB" id="A0A0D6EHT8"/>
<name>A0A0D6EHT8_SPOSA</name>
<feature type="transmembrane region" description="Helical" evidence="2">
    <location>
        <begin position="328"/>
        <end position="349"/>
    </location>
</feature>
<dbReference type="OrthoDB" id="4005299at2759"/>
<feature type="compositionally biased region" description="Low complexity" evidence="1">
    <location>
        <begin position="77"/>
        <end position="97"/>
    </location>
</feature>
<organism evidence="6 7">
    <name type="scientific">Sporidiobolus salmonicolor</name>
    <name type="common">Yeast-like fungus</name>
    <name type="synonym">Sporobolomyces salmonicolor</name>
    <dbReference type="NCBI Taxonomy" id="5005"/>
    <lineage>
        <taxon>Eukaryota</taxon>
        <taxon>Fungi</taxon>
        <taxon>Dikarya</taxon>
        <taxon>Basidiomycota</taxon>
        <taxon>Pucciniomycotina</taxon>
        <taxon>Microbotryomycetes</taxon>
        <taxon>Sporidiobolales</taxon>
        <taxon>Sporidiobolaceae</taxon>
        <taxon>Sporobolomyces</taxon>
    </lineage>
</organism>
<feature type="domain" description="DUF2427" evidence="4">
    <location>
        <begin position="142"/>
        <end position="201"/>
    </location>
</feature>
<evidence type="ECO:0000313" key="7">
    <source>
        <dbReference type="Proteomes" id="UP000243876"/>
    </source>
</evidence>
<proteinExistence type="predicted"/>
<dbReference type="PANTHER" id="PTHR31685:SF3">
    <property type="entry name" value="INTEGRAL MEMBRANE PROTEIN (AFU_ORTHOLOGUE AFUA_6G12730)"/>
    <property type="match status" value="1"/>
</dbReference>
<feature type="transmembrane region" description="Helical" evidence="2">
    <location>
        <begin position="554"/>
        <end position="572"/>
    </location>
</feature>
<dbReference type="EMBL" id="CENE01000003">
    <property type="protein sequence ID" value="CEQ39534.1"/>
    <property type="molecule type" value="Genomic_DNA"/>
</dbReference>
<evidence type="ECO:0000259" key="5">
    <source>
        <dbReference type="Pfam" id="PF10355"/>
    </source>
</evidence>
<dbReference type="Proteomes" id="UP000243876">
    <property type="component" value="Unassembled WGS sequence"/>
</dbReference>
<feature type="non-terminal residue" evidence="6">
    <location>
        <position position="1"/>
    </location>
</feature>
<keyword evidence="3" id="KW-0732">Signal</keyword>
<feature type="domain" description="Protein YTP1-like C-terminal" evidence="5">
    <location>
        <begin position="337"/>
        <end position="614"/>
    </location>
</feature>
<evidence type="ECO:0000256" key="1">
    <source>
        <dbReference type="SAM" id="MobiDB-lite"/>
    </source>
</evidence>
<feature type="transmembrane region" description="Helical" evidence="2">
    <location>
        <begin position="402"/>
        <end position="419"/>
    </location>
</feature>
<dbReference type="Pfam" id="PF10355">
    <property type="entry name" value="Ytp1"/>
    <property type="match status" value="1"/>
</dbReference>
<evidence type="ECO:0000259" key="4">
    <source>
        <dbReference type="Pfam" id="PF10348"/>
    </source>
</evidence>
<protein>
    <submittedName>
        <fullName evidence="6">SPOSA6832_01071-mRNA-1:cds</fullName>
    </submittedName>
</protein>
<keyword evidence="2" id="KW-0472">Membrane</keyword>
<feature type="transmembrane region" description="Helical" evidence="2">
    <location>
        <begin position="369"/>
        <end position="390"/>
    </location>
</feature>
<evidence type="ECO:0000256" key="3">
    <source>
        <dbReference type="SAM" id="SignalP"/>
    </source>
</evidence>
<feature type="region of interest" description="Disordered" evidence="1">
    <location>
        <begin position="244"/>
        <end position="314"/>
    </location>
</feature>
<feature type="transmembrane region" description="Helical" evidence="2">
    <location>
        <begin position="521"/>
        <end position="542"/>
    </location>
</feature>
<dbReference type="Pfam" id="PF10348">
    <property type="entry name" value="DUF2427"/>
    <property type="match status" value="1"/>
</dbReference>
<feature type="chain" id="PRO_5002303348" evidence="3">
    <location>
        <begin position="18"/>
        <end position="640"/>
    </location>
</feature>
<feature type="compositionally biased region" description="Low complexity" evidence="1">
    <location>
        <begin position="287"/>
        <end position="298"/>
    </location>
</feature>
<reference evidence="7" key="1">
    <citation type="submission" date="2015-02" db="EMBL/GenBank/DDBJ databases">
        <authorList>
            <person name="Gon?alves P."/>
        </authorList>
    </citation>
    <scope>NUCLEOTIDE SEQUENCE [LARGE SCALE GENOMIC DNA]</scope>
</reference>
<gene>
    <name evidence="6" type="primary">SPOSA6832_01071</name>
</gene>
<evidence type="ECO:0000256" key="2">
    <source>
        <dbReference type="SAM" id="Phobius"/>
    </source>
</evidence>
<feature type="transmembrane region" description="Helical" evidence="2">
    <location>
        <begin position="190"/>
        <end position="211"/>
    </location>
</feature>
<dbReference type="InterPro" id="IPR018825">
    <property type="entry name" value="DUF2427"/>
</dbReference>
<evidence type="ECO:0000313" key="6">
    <source>
        <dbReference type="EMBL" id="CEQ39534.1"/>
    </source>
</evidence>
<keyword evidence="2" id="KW-1133">Transmembrane helix</keyword>